<evidence type="ECO:0000313" key="3">
    <source>
        <dbReference type="Proteomes" id="UP001301769"/>
    </source>
</evidence>
<reference evidence="2" key="1">
    <citation type="journal article" date="2023" name="Mol. Phylogenet. Evol.">
        <title>Genome-scale phylogeny and comparative genomics of the fungal order Sordariales.</title>
        <authorList>
            <person name="Hensen N."/>
            <person name="Bonometti L."/>
            <person name="Westerberg I."/>
            <person name="Brannstrom I.O."/>
            <person name="Guillou S."/>
            <person name="Cros-Aarteil S."/>
            <person name="Calhoun S."/>
            <person name="Haridas S."/>
            <person name="Kuo A."/>
            <person name="Mondo S."/>
            <person name="Pangilinan J."/>
            <person name="Riley R."/>
            <person name="LaButti K."/>
            <person name="Andreopoulos B."/>
            <person name="Lipzen A."/>
            <person name="Chen C."/>
            <person name="Yan M."/>
            <person name="Daum C."/>
            <person name="Ng V."/>
            <person name="Clum A."/>
            <person name="Steindorff A."/>
            <person name="Ohm R.A."/>
            <person name="Martin F."/>
            <person name="Silar P."/>
            <person name="Natvig D.O."/>
            <person name="Lalanne C."/>
            <person name="Gautier V."/>
            <person name="Ament-Velasquez S.L."/>
            <person name="Kruys A."/>
            <person name="Hutchinson M.I."/>
            <person name="Powell A.J."/>
            <person name="Barry K."/>
            <person name="Miller A.N."/>
            <person name="Grigoriev I.V."/>
            <person name="Debuchy R."/>
            <person name="Gladieux P."/>
            <person name="Hiltunen Thoren M."/>
            <person name="Johannesson H."/>
        </authorList>
    </citation>
    <scope>NUCLEOTIDE SEQUENCE</scope>
    <source>
        <strain evidence="2">PSN293</strain>
    </source>
</reference>
<gene>
    <name evidence="2" type="ORF">QBC37DRAFT_395994</name>
</gene>
<accession>A0AAN6YLB4</accession>
<keyword evidence="3" id="KW-1185">Reference proteome</keyword>
<dbReference type="AlphaFoldDB" id="A0AAN6YLB4"/>
<feature type="region of interest" description="Disordered" evidence="1">
    <location>
        <begin position="42"/>
        <end position="74"/>
    </location>
</feature>
<evidence type="ECO:0000313" key="2">
    <source>
        <dbReference type="EMBL" id="KAK4218307.1"/>
    </source>
</evidence>
<organism evidence="2 3">
    <name type="scientific">Rhypophila decipiens</name>
    <dbReference type="NCBI Taxonomy" id="261697"/>
    <lineage>
        <taxon>Eukaryota</taxon>
        <taxon>Fungi</taxon>
        <taxon>Dikarya</taxon>
        <taxon>Ascomycota</taxon>
        <taxon>Pezizomycotina</taxon>
        <taxon>Sordariomycetes</taxon>
        <taxon>Sordariomycetidae</taxon>
        <taxon>Sordariales</taxon>
        <taxon>Naviculisporaceae</taxon>
        <taxon>Rhypophila</taxon>
    </lineage>
</organism>
<reference evidence="2" key="2">
    <citation type="submission" date="2023-05" db="EMBL/GenBank/DDBJ databases">
        <authorList>
            <consortium name="Lawrence Berkeley National Laboratory"/>
            <person name="Steindorff A."/>
            <person name="Hensen N."/>
            <person name="Bonometti L."/>
            <person name="Westerberg I."/>
            <person name="Brannstrom I.O."/>
            <person name="Guillou S."/>
            <person name="Cros-Aarteil S."/>
            <person name="Calhoun S."/>
            <person name="Haridas S."/>
            <person name="Kuo A."/>
            <person name="Mondo S."/>
            <person name="Pangilinan J."/>
            <person name="Riley R."/>
            <person name="Labutti K."/>
            <person name="Andreopoulos B."/>
            <person name="Lipzen A."/>
            <person name="Chen C."/>
            <person name="Yanf M."/>
            <person name="Daum C."/>
            <person name="Ng V."/>
            <person name="Clum A."/>
            <person name="Ohm R."/>
            <person name="Martin F."/>
            <person name="Silar P."/>
            <person name="Natvig D."/>
            <person name="Lalanne C."/>
            <person name="Gautier V."/>
            <person name="Ament-Velasquez S.L."/>
            <person name="Kruys A."/>
            <person name="Hutchinson M.I."/>
            <person name="Powell A.J."/>
            <person name="Barry K."/>
            <person name="Miller A.N."/>
            <person name="Grigoriev I.V."/>
            <person name="Debuchy R."/>
            <person name="Gladieux P."/>
            <person name="Thoren M.H."/>
            <person name="Johannesson H."/>
        </authorList>
    </citation>
    <scope>NUCLEOTIDE SEQUENCE</scope>
    <source>
        <strain evidence="2">PSN293</strain>
    </source>
</reference>
<comment type="caution">
    <text evidence="2">The sequence shown here is derived from an EMBL/GenBank/DDBJ whole genome shotgun (WGS) entry which is preliminary data.</text>
</comment>
<name>A0AAN6YLB4_9PEZI</name>
<proteinExistence type="predicted"/>
<dbReference type="Proteomes" id="UP001301769">
    <property type="component" value="Unassembled WGS sequence"/>
</dbReference>
<dbReference type="EMBL" id="MU858054">
    <property type="protein sequence ID" value="KAK4218307.1"/>
    <property type="molecule type" value="Genomic_DNA"/>
</dbReference>
<protein>
    <submittedName>
        <fullName evidence="2">Uncharacterized protein</fullName>
    </submittedName>
</protein>
<sequence>MGMASGNNECKLGGIAASVWCELVDIPGEKLVKEFLYSRQITPSEGPTKQRHTTPLSHKPTKGHDSRMEESALGLPKRTTRLDWKIQSSKCPKKQLDLIGRSNQVNVLTKEVLKI</sequence>
<evidence type="ECO:0000256" key="1">
    <source>
        <dbReference type="SAM" id="MobiDB-lite"/>
    </source>
</evidence>